<dbReference type="GeneID" id="78317541"/>
<protein>
    <submittedName>
        <fullName evidence="2">Uncharacterized protein</fullName>
    </submittedName>
</protein>
<accession>A0A1T4L7U8</accession>
<reference evidence="2 3" key="1">
    <citation type="submission" date="2017-02" db="EMBL/GenBank/DDBJ databases">
        <authorList>
            <person name="Peterson S.W."/>
        </authorList>
    </citation>
    <scope>NUCLEOTIDE SEQUENCE [LARGE SCALE GENOMIC DNA]</scope>
    <source>
        <strain evidence="2 3">ATCC BAA-908</strain>
    </source>
</reference>
<gene>
    <name evidence="2" type="ORF">SAMN02745149_01499</name>
</gene>
<proteinExistence type="predicted"/>
<keyword evidence="1" id="KW-0732">Signal</keyword>
<feature type="chain" id="PRO_5012233576" evidence="1">
    <location>
        <begin position="20"/>
        <end position="49"/>
    </location>
</feature>
<name>A0A1T4L7U8_TREPO</name>
<dbReference type="Proteomes" id="UP000190423">
    <property type="component" value="Unassembled WGS sequence"/>
</dbReference>
<evidence type="ECO:0000313" key="3">
    <source>
        <dbReference type="Proteomes" id="UP000190423"/>
    </source>
</evidence>
<dbReference type="RefSeq" id="WP_159446181.1">
    <property type="nucleotide sequence ID" value="NZ_FUWG01000010.1"/>
</dbReference>
<keyword evidence="3" id="KW-1185">Reference proteome</keyword>
<dbReference type="EMBL" id="FUWG01000010">
    <property type="protein sequence ID" value="SJZ50677.1"/>
    <property type="molecule type" value="Genomic_DNA"/>
</dbReference>
<evidence type="ECO:0000256" key="1">
    <source>
        <dbReference type="SAM" id="SignalP"/>
    </source>
</evidence>
<dbReference type="AlphaFoldDB" id="A0A1T4L7U8"/>
<organism evidence="2 3">
    <name type="scientific">Treponema porcinum</name>
    <dbReference type="NCBI Taxonomy" id="261392"/>
    <lineage>
        <taxon>Bacteria</taxon>
        <taxon>Pseudomonadati</taxon>
        <taxon>Spirochaetota</taxon>
        <taxon>Spirochaetia</taxon>
        <taxon>Spirochaetales</taxon>
        <taxon>Treponemataceae</taxon>
        <taxon>Treponema</taxon>
    </lineage>
</organism>
<sequence length="49" mass="5359">MKRTFLVFISCMILGVVFASCKTTRETVPAQSAVIEGEVIQSENPGLEK</sequence>
<dbReference type="PROSITE" id="PS51257">
    <property type="entry name" value="PROKAR_LIPOPROTEIN"/>
    <property type="match status" value="1"/>
</dbReference>
<feature type="signal peptide" evidence="1">
    <location>
        <begin position="1"/>
        <end position="19"/>
    </location>
</feature>
<evidence type="ECO:0000313" key="2">
    <source>
        <dbReference type="EMBL" id="SJZ50677.1"/>
    </source>
</evidence>